<dbReference type="RefSeq" id="WP_176991826.1">
    <property type="nucleotide sequence ID" value="NZ_JACARL010000015.1"/>
</dbReference>
<sequence length="368" mass="41966">MGHTIKQHVMPQWVLRNFRSDDTAQAEKGKKRVWCHTVYLDENKQNVVKEFPLPIASVGVAKSCFSLVDGETGELFDIEQELSEYELKTSEVFNRFIRDHDFSLLLRVEEVGSCLETVVNFMTIQMILNLHNPQHKYDGKELFFSSLMKGLEDNFSEVKSAISGMPDDVLKLYGRELSEKVVRAVNSSSDKGQVCKVLFVLFILAESKGLPVLSKSLSVLREHLFGGIYIEGIYHTGYTFDSVESRPVFVIGPNVFSRSIEGEIIYLPFSHNLAFGFSVRKREFYNSDLVIYSANPENLNIATKNKIKVFKVSHDFIDNIVGHVLMGAVGNSNTIYTPHECADVERYLALQEQNEEFFYQPKHPERVI</sequence>
<dbReference type="Proteomes" id="UP000590218">
    <property type="component" value="Unassembled WGS sequence"/>
</dbReference>
<accession>A0A7Y8FKY4</accession>
<protein>
    <recommendedName>
        <fullName evidence="5">DUF4238 domain-containing protein</fullName>
    </recommendedName>
</protein>
<dbReference type="AlphaFoldDB" id="A0A7Y8FKY4"/>
<evidence type="ECO:0000313" key="4">
    <source>
        <dbReference type="Proteomes" id="UP000590218"/>
    </source>
</evidence>
<proteinExistence type="predicted"/>
<evidence type="ECO:0000313" key="3">
    <source>
        <dbReference type="Proteomes" id="UP000563268"/>
    </source>
</evidence>
<evidence type="ECO:0000313" key="1">
    <source>
        <dbReference type="EMBL" id="NWE09731.1"/>
    </source>
</evidence>
<comment type="caution">
    <text evidence="2">The sequence shown here is derived from an EMBL/GenBank/DDBJ whole genome shotgun (WGS) entry which is preliminary data.</text>
</comment>
<dbReference type="EMBL" id="JACARL010000015">
    <property type="protein sequence ID" value="NWE80805.1"/>
    <property type="molecule type" value="Genomic_DNA"/>
</dbReference>
<organism evidence="2 4">
    <name type="scientific">Pseudomonas edaphica</name>
    <dbReference type="NCBI Taxonomy" id="2006980"/>
    <lineage>
        <taxon>Bacteria</taxon>
        <taxon>Pseudomonadati</taxon>
        <taxon>Pseudomonadota</taxon>
        <taxon>Gammaproteobacteria</taxon>
        <taxon>Pseudomonadales</taxon>
        <taxon>Pseudomonadaceae</taxon>
        <taxon>Pseudomonas</taxon>
    </lineage>
</organism>
<dbReference type="EMBL" id="JACARM010000040">
    <property type="protein sequence ID" value="NWE09731.1"/>
    <property type="molecule type" value="Genomic_DNA"/>
</dbReference>
<reference evidence="3 4" key="1">
    <citation type="submission" date="2020-04" db="EMBL/GenBank/DDBJ databases">
        <title>Molecular characterization of pseudomonads from Agaricus bisporus reveal novel blotch 2 pathogens in Western Europe.</title>
        <authorList>
            <person name="Taparia T."/>
            <person name="Krijger M."/>
            <person name="Haynes E."/>
            <person name="Elpinstone J.G."/>
            <person name="Noble R."/>
            <person name="Van Der Wolf J."/>
        </authorList>
    </citation>
    <scope>NUCLEOTIDE SEQUENCE [LARGE SCALE GENOMIC DNA]</scope>
    <source>
        <strain evidence="2 4">K6002</strain>
        <strain evidence="1 3">K7002</strain>
    </source>
</reference>
<gene>
    <name evidence="1" type="ORF">HX788_21730</name>
    <name evidence="2" type="ORF">HX795_01695</name>
</gene>
<dbReference type="Proteomes" id="UP000563268">
    <property type="component" value="Unassembled WGS sequence"/>
</dbReference>
<evidence type="ECO:0000313" key="2">
    <source>
        <dbReference type="EMBL" id="NWE80805.1"/>
    </source>
</evidence>
<evidence type="ECO:0008006" key="5">
    <source>
        <dbReference type="Google" id="ProtNLM"/>
    </source>
</evidence>
<name>A0A7Y8FKY4_9PSED</name>